<keyword evidence="3" id="KW-1185">Reference proteome</keyword>
<sequence>MLGFSSSEVLVDPQSISSSVIQDMFYQMGYLENLSLISKLKKPNLPTMLNEFFTVLFKRFSVHSKISCGCFWSIIVQRAIVNHQIQVQYISVIAAIPIFHTSNFIVSDPTKFDFIGSIPEAMLLKVPTNNVLISEYRKKPASDSRPMPEDLRRALEEGN</sequence>
<evidence type="ECO:0000313" key="3">
    <source>
        <dbReference type="Proteomes" id="UP001177003"/>
    </source>
</evidence>
<dbReference type="EMBL" id="OX465086">
    <property type="protein sequence ID" value="CAI9259744.1"/>
    <property type="molecule type" value="Genomic_DNA"/>
</dbReference>
<accession>A0AA35UM28</accession>
<reference evidence="2" key="1">
    <citation type="submission" date="2023-04" db="EMBL/GenBank/DDBJ databases">
        <authorList>
            <person name="Vijverberg K."/>
            <person name="Xiong W."/>
            <person name="Schranz E."/>
        </authorList>
    </citation>
    <scope>NUCLEOTIDE SEQUENCE</scope>
</reference>
<dbReference type="Proteomes" id="UP001177003">
    <property type="component" value="Chromosome 0"/>
</dbReference>
<protein>
    <submittedName>
        <fullName evidence="2">Uncharacterized protein</fullName>
    </submittedName>
</protein>
<proteinExistence type="predicted"/>
<name>A0AA35UM28_LACSI</name>
<evidence type="ECO:0000256" key="1">
    <source>
        <dbReference type="SAM" id="MobiDB-lite"/>
    </source>
</evidence>
<dbReference type="AlphaFoldDB" id="A0AA35UM28"/>
<gene>
    <name evidence="2" type="ORF">LSALG_LOCUS620</name>
</gene>
<evidence type="ECO:0000313" key="2">
    <source>
        <dbReference type="EMBL" id="CAI9259744.1"/>
    </source>
</evidence>
<feature type="region of interest" description="Disordered" evidence="1">
    <location>
        <begin position="139"/>
        <end position="159"/>
    </location>
</feature>
<organism evidence="2 3">
    <name type="scientific">Lactuca saligna</name>
    <name type="common">Willowleaf lettuce</name>
    <dbReference type="NCBI Taxonomy" id="75948"/>
    <lineage>
        <taxon>Eukaryota</taxon>
        <taxon>Viridiplantae</taxon>
        <taxon>Streptophyta</taxon>
        <taxon>Embryophyta</taxon>
        <taxon>Tracheophyta</taxon>
        <taxon>Spermatophyta</taxon>
        <taxon>Magnoliopsida</taxon>
        <taxon>eudicotyledons</taxon>
        <taxon>Gunneridae</taxon>
        <taxon>Pentapetalae</taxon>
        <taxon>asterids</taxon>
        <taxon>campanulids</taxon>
        <taxon>Asterales</taxon>
        <taxon>Asteraceae</taxon>
        <taxon>Cichorioideae</taxon>
        <taxon>Cichorieae</taxon>
        <taxon>Lactucinae</taxon>
        <taxon>Lactuca</taxon>
    </lineage>
</organism>